<evidence type="ECO:0000313" key="16">
    <source>
        <dbReference type="Proteomes" id="UP000027138"/>
    </source>
</evidence>
<evidence type="ECO:0000256" key="2">
    <source>
        <dbReference type="ARBA" id="ARBA00022527"/>
    </source>
</evidence>
<dbReference type="PROSITE" id="PS00108">
    <property type="entry name" value="PROTEIN_KINASE_ST"/>
    <property type="match status" value="1"/>
</dbReference>
<comment type="subcellular location">
    <subcellularLocation>
        <location evidence="1">Membrane</location>
        <topology evidence="1">Single-pass membrane protein</topology>
    </subcellularLocation>
</comment>
<keyword evidence="4 13" id="KW-0812">Transmembrane</keyword>
<evidence type="ECO:0000256" key="7">
    <source>
        <dbReference type="ARBA" id="ARBA00022777"/>
    </source>
</evidence>
<reference evidence="15 16" key="1">
    <citation type="journal article" date="2014" name="PLoS ONE">
        <title>Global Analysis of Gene Expression Profiles in Physic Nut (Jatropha curcas L.) Seedlings Exposed to Salt Stress.</title>
        <authorList>
            <person name="Zhang L."/>
            <person name="Zhang C."/>
            <person name="Wu P."/>
            <person name="Chen Y."/>
            <person name="Li M."/>
            <person name="Jiang H."/>
            <person name="Wu G."/>
        </authorList>
    </citation>
    <scope>NUCLEOTIDE SEQUENCE [LARGE SCALE GENOMIC DNA]</scope>
    <source>
        <strain evidence="16">cv. GZQX0401</strain>
        <tissue evidence="15">Young leaves</tissue>
    </source>
</reference>
<dbReference type="InterPro" id="IPR025287">
    <property type="entry name" value="WAK_GUB"/>
</dbReference>
<feature type="transmembrane region" description="Helical" evidence="13">
    <location>
        <begin position="250"/>
        <end position="271"/>
    </location>
</feature>
<protein>
    <recommendedName>
        <fullName evidence="14">Protein kinase domain-containing protein</fullName>
    </recommendedName>
</protein>
<dbReference type="SUPFAM" id="SSF56112">
    <property type="entry name" value="Protein kinase-like (PK-like)"/>
    <property type="match status" value="1"/>
</dbReference>
<evidence type="ECO:0000256" key="10">
    <source>
        <dbReference type="ARBA" id="ARBA00023136"/>
    </source>
</evidence>
<dbReference type="FunFam" id="1.10.510.10:FF:000161">
    <property type="entry name" value="Wall-associated receptor kinase-like 20"/>
    <property type="match status" value="1"/>
</dbReference>
<proteinExistence type="predicted"/>
<dbReference type="FunFam" id="3.30.200.20:FF:000446">
    <property type="entry name" value="Wall-associated receptor kinase-like 20"/>
    <property type="match status" value="1"/>
</dbReference>
<dbReference type="InterPro" id="IPR011009">
    <property type="entry name" value="Kinase-like_dom_sf"/>
</dbReference>
<dbReference type="GO" id="GO:0004674">
    <property type="term" value="F:protein serine/threonine kinase activity"/>
    <property type="evidence" value="ECO:0007669"/>
    <property type="project" value="UniProtKB-KW"/>
</dbReference>
<evidence type="ECO:0000256" key="1">
    <source>
        <dbReference type="ARBA" id="ARBA00004167"/>
    </source>
</evidence>
<dbReference type="InterPro" id="IPR000719">
    <property type="entry name" value="Prot_kinase_dom"/>
</dbReference>
<dbReference type="InterPro" id="IPR008271">
    <property type="entry name" value="Ser/Thr_kinase_AS"/>
</dbReference>
<dbReference type="OrthoDB" id="1918322at2759"/>
<dbReference type="Proteomes" id="UP000027138">
    <property type="component" value="Unassembled WGS sequence"/>
</dbReference>
<keyword evidence="16" id="KW-1185">Reference proteome</keyword>
<dbReference type="SMART" id="SM00220">
    <property type="entry name" value="S_TKc"/>
    <property type="match status" value="1"/>
</dbReference>
<evidence type="ECO:0000256" key="12">
    <source>
        <dbReference type="PROSITE-ProRule" id="PRU10141"/>
    </source>
</evidence>
<evidence type="ECO:0000256" key="3">
    <source>
        <dbReference type="ARBA" id="ARBA00022679"/>
    </source>
</evidence>
<keyword evidence="7" id="KW-0418">Kinase</keyword>
<dbReference type="PROSITE" id="PS50011">
    <property type="entry name" value="PROTEIN_KINASE_DOM"/>
    <property type="match status" value="1"/>
</dbReference>
<accession>A0A067JKQ2</accession>
<dbReference type="PANTHER" id="PTHR46008:SF25">
    <property type="entry name" value="PROTEIN KINASE DOMAIN-CONTAINING PROTEIN"/>
    <property type="match status" value="1"/>
</dbReference>
<keyword evidence="11" id="KW-0325">Glycoprotein</keyword>
<keyword evidence="9 13" id="KW-1133">Transmembrane helix</keyword>
<dbReference type="CDD" id="cd14066">
    <property type="entry name" value="STKc_IRAK"/>
    <property type="match status" value="1"/>
</dbReference>
<dbReference type="EMBL" id="KK915111">
    <property type="protein sequence ID" value="KDP24561.1"/>
    <property type="molecule type" value="Genomic_DNA"/>
</dbReference>
<evidence type="ECO:0000256" key="11">
    <source>
        <dbReference type="ARBA" id="ARBA00023180"/>
    </source>
</evidence>
<evidence type="ECO:0000256" key="8">
    <source>
        <dbReference type="ARBA" id="ARBA00022840"/>
    </source>
</evidence>
<feature type="domain" description="Protein kinase" evidence="14">
    <location>
        <begin position="320"/>
        <end position="596"/>
    </location>
</feature>
<keyword evidence="2" id="KW-0723">Serine/threonine-protein kinase</keyword>
<dbReference type="Pfam" id="PF13947">
    <property type="entry name" value="GUB_WAK_bind"/>
    <property type="match status" value="1"/>
</dbReference>
<dbReference type="AlphaFoldDB" id="A0A067JKQ2"/>
<dbReference type="Gene3D" id="3.30.200.20">
    <property type="entry name" value="Phosphorylase Kinase, domain 1"/>
    <property type="match status" value="1"/>
</dbReference>
<keyword evidence="5" id="KW-0732">Signal</keyword>
<evidence type="ECO:0000256" key="4">
    <source>
        <dbReference type="ARBA" id="ARBA00022692"/>
    </source>
</evidence>
<gene>
    <name evidence="15" type="ORF">JCGZ_25125</name>
</gene>
<keyword evidence="6 12" id="KW-0547">Nucleotide-binding</keyword>
<dbReference type="PROSITE" id="PS00107">
    <property type="entry name" value="PROTEIN_KINASE_ATP"/>
    <property type="match status" value="1"/>
</dbReference>
<dbReference type="InterPro" id="IPR017441">
    <property type="entry name" value="Protein_kinase_ATP_BS"/>
</dbReference>
<dbReference type="InterPro" id="IPR001245">
    <property type="entry name" value="Ser-Thr/Tyr_kinase_cat_dom"/>
</dbReference>
<evidence type="ECO:0000313" key="15">
    <source>
        <dbReference type="EMBL" id="KDP24561.1"/>
    </source>
</evidence>
<dbReference type="Pfam" id="PF07714">
    <property type="entry name" value="PK_Tyr_Ser-Thr"/>
    <property type="match status" value="1"/>
</dbReference>
<name>A0A067JKQ2_JATCU</name>
<organism evidence="15 16">
    <name type="scientific">Jatropha curcas</name>
    <name type="common">Barbados nut</name>
    <dbReference type="NCBI Taxonomy" id="180498"/>
    <lineage>
        <taxon>Eukaryota</taxon>
        <taxon>Viridiplantae</taxon>
        <taxon>Streptophyta</taxon>
        <taxon>Embryophyta</taxon>
        <taxon>Tracheophyta</taxon>
        <taxon>Spermatophyta</taxon>
        <taxon>Magnoliopsida</taxon>
        <taxon>eudicotyledons</taxon>
        <taxon>Gunneridae</taxon>
        <taxon>Pentapetalae</taxon>
        <taxon>rosids</taxon>
        <taxon>fabids</taxon>
        <taxon>Malpighiales</taxon>
        <taxon>Euphorbiaceae</taxon>
        <taxon>Crotonoideae</taxon>
        <taxon>Jatropheae</taxon>
        <taxon>Jatropha</taxon>
    </lineage>
</organism>
<keyword evidence="8 12" id="KW-0067">ATP-binding</keyword>
<dbReference type="GO" id="GO:0005524">
    <property type="term" value="F:ATP binding"/>
    <property type="evidence" value="ECO:0007669"/>
    <property type="project" value="UniProtKB-UniRule"/>
</dbReference>
<dbReference type="GO" id="GO:0005886">
    <property type="term" value="C:plasma membrane"/>
    <property type="evidence" value="ECO:0007669"/>
    <property type="project" value="UniProtKB-ARBA"/>
</dbReference>
<evidence type="ECO:0000256" key="6">
    <source>
        <dbReference type="ARBA" id="ARBA00022741"/>
    </source>
</evidence>
<dbReference type="GO" id="GO:0030247">
    <property type="term" value="F:polysaccharide binding"/>
    <property type="evidence" value="ECO:0007669"/>
    <property type="project" value="InterPro"/>
</dbReference>
<keyword evidence="3" id="KW-0808">Transferase</keyword>
<evidence type="ECO:0000256" key="9">
    <source>
        <dbReference type="ARBA" id="ARBA00022989"/>
    </source>
</evidence>
<keyword evidence="10 13" id="KW-0472">Membrane</keyword>
<dbReference type="PANTHER" id="PTHR46008">
    <property type="entry name" value="LEAF RUST 10 DISEASE-RESISTANCE LOCUS RECEPTOR-LIKE PROTEIN KINASE-LIKE 1.4"/>
    <property type="match status" value="1"/>
</dbReference>
<feature type="binding site" evidence="12">
    <location>
        <position position="348"/>
    </location>
    <ligand>
        <name>ATP</name>
        <dbReference type="ChEBI" id="CHEBI:30616"/>
    </ligand>
</feature>
<dbReference type="Gene3D" id="1.10.510.10">
    <property type="entry name" value="Transferase(Phosphotransferase) domain 1"/>
    <property type="match status" value="1"/>
</dbReference>
<evidence type="ECO:0000256" key="13">
    <source>
        <dbReference type="SAM" id="Phobius"/>
    </source>
</evidence>
<sequence length="616" mass="68384">MLLYNRQVLANRRCPNCGQSPVPYPFSTSPACGDPLYKITCKANALWFNALNGSSYLITSINPLTQRLTIRPPGFAKNTCMAADFASQGFQLDSNLPFNITGSNTVIIMNCSQLVFEFFSALNCSSTSRCHDYVKENAVAKAACGAIPEQICCWFKTGGSLNEYKIRVRTERCSAYQSFVNLDLESPVSKWPEPGLELEWSLPQEPMCKTTADCQDLPNSLCLPDPIGVRTKRCFCLAGFMWDPINGVCLLSSALAVVAMLLGIIVIFLVYKKQHLHQKREKLAQVNLSKVRERILSVNSGGLMGRIFTSKEITKATNNFSRDNLLGSGGFGEVFKGIIDNGTVTAIKRAKAGNTKGIDQILNEVRILCQVNHRSLVKLLGCCVELEQPLLVYEYIPNGTLFDNLHTSNKKAHLTWTRRLVIAHQTAEGLAYLHSSATPPIYHRDVKSSNILLDQELNAKVSDFGISRLAVTDTSHITTCAQGTLGYLDPEYYINFQLTDKSDVYSFGVVLLEMLTSKKAIDFSRVDEDVNLVVYGRKILKQEKLLDAIDPVLKEGASKLELETMQALWSLAEACLDDKRQNRPSMKEVADEIEYIMSLVIADENSCINSSTIKSV</sequence>
<evidence type="ECO:0000259" key="14">
    <source>
        <dbReference type="PROSITE" id="PS50011"/>
    </source>
</evidence>
<evidence type="ECO:0000256" key="5">
    <source>
        <dbReference type="ARBA" id="ARBA00022729"/>
    </source>
</evidence>